<accession>A0A4R8V344</accession>
<dbReference type="RefSeq" id="WP_134501750.1">
    <property type="nucleotide sequence ID" value="NZ_SOEY01000007.1"/>
</dbReference>
<dbReference type="AlphaFoldDB" id="A0A4R8V344"/>
<gene>
    <name evidence="1" type="ORF">E3O06_04225</name>
</gene>
<name>A0A4R8V344_9MICO</name>
<dbReference type="Proteomes" id="UP000298173">
    <property type="component" value="Unassembled WGS sequence"/>
</dbReference>
<organism evidence="1 2">
    <name type="scientific">Cryobacterium glaciale</name>
    <dbReference type="NCBI Taxonomy" id="1259145"/>
    <lineage>
        <taxon>Bacteria</taxon>
        <taxon>Bacillati</taxon>
        <taxon>Actinomycetota</taxon>
        <taxon>Actinomycetes</taxon>
        <taxon>Micrococcales</taxon>
        <taxon>Microbacteriaceae</taxon>
        <taxon>Cryobacterium</taxon>
    </lineage>
</organism>
<proteinExistence type="predicted"/>
<evidence type="ECO:0000313" key="2">
    <source>
        <dbReference type="Proteomes" id="UP000298173"/>
    </source>
</evidence>
<protein>
    <submittedName>
        <fullName evidence="1">Uncharacterized protein</fullName>
    </submittedName>
</protein>
<sequence>MSRTGIGDVSATLSTMAGVVGGVVDDDDHGLSSLDRLTNPTDQPKDVGCFIERWYDNCDLHRGLACSAEFHSRPGPIEIR</sequence>
<dbReference type="EMBL" id="SOEY01000007">
    <property type="protein sequence ID" value="TFB75853.1"/>
    <property type="molecule type" value="Genomic_DNA"/>
</dbReference>
<reference evidence="1 2" key="1">
    <citation type="submission" date="2019-03" db="EMBL/GenBank/DDBJ databases">
        <title>Genomics of glacier-inhabiting Cryobacterium strains.</title>
        <authorList>
            <person name="Liu Q."/>
            <person name="Xin Y.-H."/>
        </authorList>
    </citation>
    <scope>NUCLEOTIDE SEQUENCE [LARGE SCALE GENOMIC DNA]</scope>
    <source>
        <strain evidence="1 2">HLT2-23</strain>
    </source>
</reference>
<evidence type="ECO:0000313" key="1">
    <source>
        <dbReference type="EMBL" id="TFB75853.1"/>
    </source>
</evidence>
<comment type="caution">
    <text evidence="1">The sequence shown here is derived from an EMBL/GenBank/DDBJ whole genome shotgun (WGS) entry which is preliminary data.</text>
</comment>
<keyword evidence="2" id="KW-1185">Reference proteome</keyword>